<reference evidence="2 3" key="1">
    <citation type="submission" date="2020-10" db="EMBL/GenBank/DDBJ databases">
        <title>The Coptis chinensis genome and diversification of protoberbering-type alkaloids.</title>
        <authorList>
            <person name="Wang B."/>
            <person name="Shu S."/>
            <person name="Song C."/>
            <person name="Liu Y."/>
        </authorList>
    </citation>
    <scope>NUCLEOTIDE SEQUENCE [LARGE SCALE GENOMIC DNA]</scope>
    <source>
        <strain evidence="2">HL-2020</strain>
        <tissue evidence="2">Leaf</tissue>
    </source>
</reference>
<dbReference type="PANTHER" id="PTHR37079:SF4">
    <property type="entry name" value="SERINE_THREONINE-PROTEIN KINASE ATM"/>
    <property type="match status" value="1"/>
</dbReference>
<evidence type="ECO:0000256" key="1">
    <source>
        <dbReference type="SAM" id="Phobius"/>
    </source>
</evidence>
<dbReference type="GO" id="GO:0004674">
    <property type="term" value="F:protein serine/threonine kinase activity"/>
    <property type="evidence" value="ECO:0007669"/>
    <property type="project" value="InterPro"/>
</dbReference>
<dbReference type="GO" id="GO:0006974">
    <property type="term" value="P:DNA damage response"/>
    <property type="evidence" value="ECO:0007669"/>
    <property type="project" value="InterPro"/>
</dbReference>
<dbReference type="InterPro" id="IPR038980">
    <property type="entry name" value="ATM_plant"/>
</dbReference>
<dbReference type="InterPro" id="IPR011701">
    <property type="entry name" value="MFS"/>
</dbReference>
<feature type="transmembrane region" description="Helical" evidence="1">
    <location>
        <begin position="259"/>
        <end position="278"/>
    </location>
</feature>
<feature type="transmembrane region" description="Helical" evidence="1">
    <location>
        <begin position="181"/>
        <end position="202"/>
    </location>
</feature>
<keyword evidence="1" id="KW-0812">Transmembrane</keyword>
<dbReference type="GO" id="GO:0022857">
    <property type="term" value="F:transmembrane transporter activity"/>
    <property type="evidence" value="ECO:0007669"/>
    <property type="project" value="InterPro"/>
</dbReference>
<evidence type="ECO:0000313" key="2">
    <source>
        <dbReference type="EMBL" id="KAF9620121.1"/>
    </source>
</evidence>
<proteinExistence type="predicted"/>
<sequence>MAAPSSVLSSSGATQIALLGHTSCTGWRVATSRHILYEKQGKINEAYKKLQDGWLNNGDKVPLHTKWRWQPKDCNLPRKEMKNKKELVNCISTLHSLLENPPGDFPDNIRKEIVEGLLAIWSLVSDEGNISHKLIKCINTYLLKDGPNLDREYLESIYSAVHAFAFRSWPKIQNLGLKSALLLPLFVAFQVILTIAVFRVFVGVGEASSVSLAAPFIDDNAPVAQKTAWLAAFYMCIPGGIACGYVLGGLVASHFSWRWAFYGEAILIFSWAVLAFVIKPLSLKGFSDGKSIKGLTSGEVLPHEAEGYTKTQHCLGQLLWPFGLPAMLYQSSSDFAVLLSGCSDDEVGLLWCLAKPFVESKTL</sequence>
<dbReference type="InterPro" id="IPR036259">
    <property type="entry name" value="MFS_trans_sf"/>
</dbReference>
<dbReference type="OrthoDB" id="381190at2759"/>
<comment type="caution">
    <text evidence="2">The sequence shown here is derived from an EMBL/GenBank/DDBJ whole genome shotgun (WGS) entry which is preliminary data.</text>
</comment>
<dbReference type="Proteomes" id="UP000631114">
    <property type="component" value="Unassembled WGS sequence"/>
</dbReference>
<evidence type="ECO:0000313" key="3">
    <source>
        <dbReference type="Proteomes" id="UP000631114"/>
    </source>
</evidence>
<keyword evidence="1" id="KW-0472">Membrane</keyword>
<keyword evidence="1" id="KW-1133">Transmembrane helix</keyword>
<protein>
    <recommendedName>
        <fullName evidence="4">Major facilitator superfamily (MFS) profile domain-containing protein</fullName>
    </recommendedName>
</protein>
<organism evidence="2 3">
    <name type="scientific">Coptis chinensis</name>
    <dbReference type="NCBI Taxonomy" id="261450"/>
    <lineage>
        <taxon>Eukaryota</taxon>
        <taxon>Viridiplantae</taxon>
        <taxon>Streptophyta</taxon>
        <taxon>Embryophyta</taxon>
        <taxon>Tracheophyta</taxon>
        <taxon>Spermatophyta</taxon>
        <taxon>Magnoliopsida</taxon>
        <taxon>Ranunculales</taxon>
        <taxon>Ranunculaceae</taxon>
        <taxon>Coptidoideae</taxon>
        <taxon>Coptis</taxon>
    </lineage>
</organism>
<gene>
    <name evidence="2" type="ORF">IFM89_010771</name>
</gene>
<dbReference type="PANTHER" id="PTHR37079">
    <property type="entry name" value="SERINE/THREONINE-PROTEIN KINASE ATM"/>
    <property type="match status" value="1"/>
</dbReference>
<evidence type="ECO:0008006" key="4">
    <source>
        <dbReference type="Google" id="ProtNLM"/>
    </source>
</evidence>
<accession>A0A835ILU4</accession>
<dbReference type="Pfam" id="PF07690">
    <property type="entry name" value="MFS_1"/>
    <property type="match status" value="1"/>
</dbReference>
<dbReference type="EMBL" id="JADFTS010000002">
    <property type="protein sequence ID" value="KAF9620121.1"/>
    <property type="molecule type" value="Genomic_DNA"/>
</dbReference>
<name>A0A835ILU4_9MAGN</name>
<dbReference type="SUPFAM" id="SSF103473">
    <property type="entry name" value="MFS general substrate transporter"/>
    <property type="match status" value="1"/>
</dbReference>
<feature type="transmembrane region" description="Helical" evidence="1">
    <location>
        <begin position="228"/>
        <end position="247"/>
    </location>
</feature>
<dbReference type="Gene3D" id="1.20.1250.20">
    <property type="entry name" value="MFS general substrate transporter like domains"/>
    <property type="match status" value="1"/>
</dbReference>
<dbReference type="AlphaFoldDB" id="A0A835ILU4"/>
<keyword evidence="3" id="KW-1185">Reference proteome</keyword>